<dbReference type="GO" id="GO:0016853">
    <property type="term" value="F:isomerase activity"/>
    <property type="evidence" value="ECO:0007669"/>
    <property type="project" value="UniProtKB-KW"/>
</dbReference>
<evidence type="ECO:0000313" key="2">
    <source>
        <dbReference type="Proteomes" id="UP000315363"/>
    </source>
</evidence>
<dbReference type="Gene3D" id="3.20.20.150">
    <property type="entry name" value="Divalent-metal-dependent TIM barrel enzymes"/>
    <property type="match status" value="1"/>
</dbReference>
<comment type="caution">
    <text evidence="1">The sequence shown here is derived from an EMBL/GenBank/DDBJ whole genome shotgun (WGS) entry which is preliminary data.</text>
</comment>
<dbReference type="SUPFAM" id="SSF51658">
    <property type="entry name" value="Xylose isomerase-like"/>
    <property type="match status" value="1"/>
</dbReference>
<keyword evidence="2" id="KW-1185">Reference proteome</keyword>
<evidence type="ECO:0000313" key="1">
    <source>
        <dbReference type="EMBL" id="TQO39597.1"/>
    </source>
</evidence>
<dbReference type="RefSeq" id="WP_142190837.1">
    <property type="nucleotide sequence ID" value="NZ_VHIF01000001.1"/>
</dbReference>
<reference evidence="1 2" key="1">
    <citation type="submission" date="2019-06" db="EMBL/GenBank/DDBJ databases">
        <title>A large-scale integrated study on North Sea by COGITO (Coastal Microbe Genomic &amp; Taxonomic Observatory).</title>
        <authorList>
            <person name="Teeling H."/>
        </authorList>
    </citation>
    <scope>NUCLEOTIDE SEQUENCE [LARGE SCALE GENOMIC DNA]</scope>
    <source>
        <strain evidence="1 2">MAR_2009_79</strain>
    </source>
</reference>
<accession>A0ABY3AFS5</accession>
<dbReference type="InterPro" id="IPR036237">
    <property type="entry name" value="Xyl_isomerase-like_sf"/>
</dbReference>
<organism evidence="1 2">
    <name type="scientific">Arenibacter algicola</name>
    <dbReference type="NCBI Taxonomy" id="616991"/>
    <lineage>
        <taxon>Bacteria</taxon>
        <taxon>Pseudomonadati</taxon>
        <taxon>Bacteroidota</taxon>
        <taxon>Flavobacteriia</taxon>
        <taxon>Flavobacteriales</taxon>
        <taxon>Flavobacteriaceae</taxon>
        <taxon>Arenibacter</taxon>
    </lineage>
</organism>
<dbReference type="Proteomes" id="UP000315363">
    <property type="component" value="Unassembled WGS sequence"/>
</dbReference>
<keyword evidence="1" id="KW-0413">Isomerase</keyword>
<dbReference type="EMBL" id="VHIF01000001">
    <property type="protein sequence ID" value="TQO39597.1"/>
    <property type="molecule type" value="Genomic_DNA"/>
</dbReference>
<gene>
    <name evidence="1" type="ORF">GQ41_4277</name>
</gene>
<name>A0ABY3AFS5_9FLAO</name>
<sequence>MNLKFIYPRWGSSDLTWPIFLSKVKEAGYHGVEIDLPINLLKKQKICSLLNDFELDFVAQHWETKEVNFAKHKDKLKRHLYNLAEARPLLINSHTGMDFYSRKQNGILIEMAHQIEEETGIAISHETHRSRFSFAAHSCLPYLEEYPFLKLTSDFSHWCCVAETMLENQTSAIQKAIKHTYHIHARVGSPKSPQVIDPRDENYKNELGQFLKWWGDMLKNAIVTERTYMTIAPEYGPYPYSQYWPNTQMSMGNQWEINQFIRKEILGHCCNIYQTLNAQN</sequence>
<protein>
    <submittedName>
        <fullName evidence="1">Sugar phosphate isomerase/epimerase</fullName>
    </submittedName>
</protein>
<proteinExistence type="predicted"/>